<keyword evidence="2" id="KW-1185">Reference proteome</keyword>
<dbReference type="Proteomes" id="UP000002852">
    <property type="component" value="Unassembled WGS sequence"/>
</dbReference>
<sequence length="89" mass="10379">MEEQTVWKMFIAFRGQTVRTRKLILRFSINFTKFQSDTALLPNYKIIAAFKYKRRQSGETRKKHTEKTKSSQITGFGSLALDLNDSNSQ</sequence>
<organism evidence="1 2">
    <name type="scientific">Xiphophorus maculatus</name>
    <name type="common">Southern platyfish</name>
    <name type="synonym">Platypoecilus maculatus</name>
    <dbReference type="NCBI Taxonomy" id="8083"/>
    <lineage>
        <taxon>Eukaryota</taxon>
        <taxon>Metazoa</taxon>
        <taxon>Chordata</taxon>
        <taxon>Craniata</taxon>
        <taxon>Vertebrata</taxon>
        <taxon>Euteleostomi</taxon>
        <taxon>Actinopterygii</taxon>
        <taxon>Neopterygii</taxon>
        <taxon>Teleostei</taxon>
        <taxon>Neoteleostei</taxon>
        <taxon>Acanthomorphata</taxon>
        <taxon>Ovalentaria</taxon>
        <taxon>Atherinomorphae</taxon>
        <taxon>Cyprinodontiformes</taxon>
        <taxon>Poeciliidae</taxon>
        <taxon>Poeciliinae</taxon>
        <taxon>Xiphophorus</taxon>
    </lineage>
</organism>
<reference evidence="2" key="1">
    <citation type="submission" date="2012-01" db="EMBL/GenBank/DDBJ databases">
        <authorList>
            <person name="Walter R."/>
            <person name="Schartl M."/>
            <person name="Warren W."/>
        </authorList>
    </citation>
    <scope>NUCLEOTIDE SEQUENCE [LARGE SCALE GENOMIC DNA]</scope>
    <source>
        <strain evidence="2">JP 163 A</strain>
    </source>
</reference>
<dbReference type="AlphaFoldDB" id="A0A3B5PYW5"/>
<dbReference type="InParanoid" id="A0A3B5PYW5"/>
<protein>
    <submittedName>
        <fullName evidence="1">Uncharacterized protein</fullName>
    </submittedName>
</protein>
<evidence type="ECO:0000313" key="1">
    <source>
        <dbReference type="Ensembl" id="ENSXMAP00000024828.1"/>
    </source>
</evidence>
<name>A0A3B5PYW5_XIPMA</name>
<proteinExistence type="predicted"/>
<reference evidence="2" key="2">
    <citation type="journal article" date="2013" name="Nat. Genet.">
        <title>The genome of the platyfish, Xiphophorus maculatus, provides insights into evolutionary adaptation and several complex traits.</title>
        <authorList>
            <person name="Schartl M."/>
            <person name="Walter R.B."/>
            <person name="Shen Y."/>
            <person name="Garcia T."/>
            <person name="Catchen J."/>
            <person name="Amores A."/>
            <person name="Braasch I."/>
            <person name="Chalopin D."/>
            <person name="Volff J.N."/>
            <person name="Lesch K.P."/>
            <person name="Bisazza A."/>
            <person name="Minx P."/>
            <person name="Hillier L."/>
            <person name="Wilson R.K."/>
            <person name="Fuerstenberg S."/>
            <person name="Boore J."/>
            <person name="Searle S."/>
            <person name="Postlethwait J.H."/>
            <person name="Warren W.C."/>
        </authorList>
    </citation>
    <scope>NUCLEOTIDE SEQUENCE [LARGE SCALE GENOMIC DNA]</scope>
    <source>
        <strain evidence="2">JP 163 A</strain>
    </source>
</reference>
<dbReference type="Ensembl" id="ENSXMAT00000021498.1">
    <property type="protein sequence ID" value="ENSXMAP00000024828.1"/>
    <property type="gene ID" value="ENSXMAG00000030084.1"/>
</dbReference>
<reference evidence="1" key="4">
    <citation type="submission" date="2025-09" db="UniProtKB">
        <authorList>
            <consortium name="Ensembl"/>
        </authorList>
    </citation>
    <scope>IDENTIFICATION</scope>
    <source>
        <strain evidence="1">JP 163 A</strain>
    </source>
</reference>
<evidence type="ECO:0000313" key="2">
    <source>
        <dbReference type="Proteomes" id="UP000002852"/>
    </source>
</evidence>
<reference evidence="1" key="3">
    <citation type="submission" date="2025-08" db="UniProtKB">
        <authorList>
            <consortium name="Ensembl"/>
        </authorList>
    </citation>
    <scope>IDENTIFICATION</scope>
    <source>
        <strain evidence="1">JP 163 A</strain>
    </source>
</reference>
<accession>A0A3B5PYW5</accession>